<dbReference type="EMBL" id="BSPW01000034">
    <property type="protein sequence ID" value="GLT18065.1"/>
    <property type="molecule type" value="Genomic_DNA"/>
</dbReference>
<reference evidence="3" key="1">
    <citation type="journal article" date="2019" name="Int. J. Syst. Evol. Microbiol.">
        <title>The Global Catalogue of Microorganisms (GCM) 10K type strain sequencing project: providing services to taxonomists for standard genome sequencing and annotation.</title>
        <authorList>
            <consortium name="The Broad Institute Genomics Platform"/>
            <consortium name="The Broad Institute Genome Sequencing Center for Infectious Disease"/>
            <person name="Wu L."/>
            <person name="Ma J."/>
        </authorList>
    </citation>
    <scope>NUCLEOTIDE SEQUENCE [LARGE SCALE GENOMIC DNA]</scope>
    <source>
        <strain evidence="3">NBRC 108723</strain>
    </source>
</reference>
<accession>A0ABQ6EZY1</accession>
<dbReference type="Gene3D" id="1.10.1200.10">
    <property type="entry name" value="ACP-like"/>
    <property type="match status" value="1"/>
</dbReference>
<dbReference type="SUPFAM" id="SSF47336">
    <property type="entry name" value="ACP-like"/>
    <property type="match status" value="1"/>
</dbReference>
<evidence type="ECO:0000313" key="3">
    <source>
        <dbReference type="Proteomes" id="UP001157138"/>
    </source>
</evidence>
<feature type="domain" description="Carrier" evidence="1">
    <location>
        <begin position="7"/>
        <end position="82"/>
    </location>
</feature>
<name>A0ABQ6EZY1_9VIBR</name>
<dbReference type="NCBIfam" id="NF003757">
    <property type="entry name" value="PRK05350.1"/>
    <property type="match status" value="1"/>
</dbReference>
<proteinExistence type="predicted"/>
<dbReference type="InterPro" id="IPR009081">
    <property type="entry name" value="PP-bd_ACP"/>
</dbReference>
<evidence type="ECO:0000259" key="1">
    <source>
        <dbReference type="PROSITE" id="PS50075"/>
    </source>
</evidence>
<dbReference type="Pfam" id="PF00550">
    <property type="entry name" value="PP-binding"/>
    <property type="match status" value="1"/>
</dbReference>
<evidence type="ECO:0000313" key="2">
    <source>
        <dbReference type="EMBL" id="GLT18065.1"/>
    </source>
</evidence>
<dbReference type="RefSeq" id="WP_284191964.1">
    <property type="nucleotide sequence ID" value="NZ_BSPW01000034.1"/>
</dbReference>
<gene>
    <name evidence="2" type="primary">acpP_2</name>
    <name evidence="2" type="ORF">GCM10007938_18430</name>
</gene>
<protein>
    <submittedName>
        <fullName evidence="2">Acyl carrier protein</fullName>
    </submittedName>
</protein>
<dbReference type="PROSITE" id="PS50075">
    <property type="entry name" value="CARRIER"/>
    <property type="match status" value="1"/>
</dbReference>
<comment type="caution">
    <text evidence="2">The sequence shown here is derived from an EMBL/GenBank/DDBJ whole genome shotgun (WGS) entry which is preliminary data.</text>
</comment>
<dbReference type="InterPro" id="IPR036736">
    <property type="entry name" value="ACP-like_sf"/>
</dbReference>
<dbReference type="Proteomes" id="UP001157138">
    <property type="component" value="Unassembled WGS sequence"/>
</dbReference>
<organism evidence="2 3">
    <name type="scientific">Vibrio zhanjiangensis</name>
    <dbReference type="NCBI Taxonomy" id="1046128"/>
    <lineage>
        <taxon>Bacteria</taxon>
        <taxon>Pseudomonadati</taxon>
        <taxon>Pseudomonadota</taxon>
        <taxon>Gammaproteobacteria</taxon>
        <taxon>Vibrionales</taxon>
        <taxon>Vibrionaceae</taxon>
        <taxon>Vibrio</taxon>
    </lineage>
</organism>
<sequence length="90" mass="10042">MTDINKDRVFEQVKAALVDLFDIEAEDIQPEAHLYADLDLDSIDAVDLVVHLQKVTGKKIKPAEFSTVRIVDDVVNAVTELLKESECAKC</sequence>
<keyword evidence="3" id="KW-1185">Reference proteome</keyword>